<dbReference type="EMBL" id="QMNG01000005">
    <property type="protein sequence ID" value="RLC37358.1"/>
    <property type="molecule type" value="Genomic_DNA"/>
</dbReference>
<evidence type="ECO:0000313" key="3">
    <source>
        <dbReference type="Proteomes" id="UP000281261"/>
    </source>
</evidence>
<keyword evidence="1" id="KW-0812">Transmembrane</keyword>
<dbReference type="AlphaFoldDB" id="A0A420ZCW4"/>
<evidence type="ECO:0000313" key="2">
    <source>
        <dbReference type="EMBL" id="RLC37358.1"/>
    </source>
</evidence>
<gene>
    <name evidence="2" type="ORF">DRH29_02045</name>
</gene>
<feature type="transmembrane region" description="Helical" evidence="1">
    <location>
        <begin position="7"/>
        <end position="29"/>
    </location>
</feature>
<protein>
    <submittedName>
        <fullName evidence="2">Uncharacterized protein</fullName>
    </submittedName>
</protein>
<keyword evidence="1" id="KW-1133">Transmembrane helix</keyword>
<keyword evidence="1" id="KW-0472">Membrane</keyword>
<dbReference type="Proteomes" id="UP000281261">
    <property type="component" value="Unassembled WGS sequence"/>
</dbReference>
<sequence>MTKKKGLLIEIGVGIAVFMVATVALGILYNRDTETGTELQWTDTNIHTFTDNSALQNSVLAFFNKEDLQAAFPDISGENIDWQANIILAYVSSVAPAADYDYEIIEGQKLGSVATLKYKFSFLETNDAFPLGLETTQSHPVLFVAVDRKDVDTTNPFTFRFQNADTNETHSLTIFENEGSANN</sequence>
<proteinExistence type="predicted"/>
<comment type="caution">
    <text evidence="2">The sequence shown here is derived from an EMBL/GenBank/DDBJ whole genome shotgun (WGS) entry which is preliminary data.</text>
</comment>
<evidence type="ECO:0000256" key="1">
    <source>
        <dbReference type="SAM" id="Phobius"/>
    </source>
</evidence>
<accession>A0A420ZCW4</accession>
<name>A0A420ZCW4_UNCK3</name>
<reference evidence="2 3" key="1">
    <citation type="submission" date="2018-06" db="EMBL/GenBank/DDBJ databases">
        <title>Extensive metabolic versatility and redundancy in microbially diverse, dynamic hydrothermal sediments.</title>
        <authorList>
            <person name="Dombrowski N."/>
            <person name="Teske A."/>
            <person name="Baker B.J."/>
        </authorList>
    </citation>
    <scope>NUCLEOTIDE SEQUENCE [LARGE SCALE GENOMIC DNA]</scope>
    <source>
        <strain evidence="2">B79_G16</strain>
    </source>
</reference>
<organism evidence="2 3">
    <name type="scientific">candidate division Kazan bacterium</name>
    <dbReference type="NCBI Taxonomy" id="2202143"/>
    <lineage>
        <taxon>Bacteria</taxon>
        <taxon>Bacteria division Kazan-3B-28</taxon>
    </lineage>
</organism>